<dbReference type="InterPro" id="IPR010559">
    <property type="entry name" value="Sig_transdc_His_kin_internal"/>
</dbReference>
<keyword evidence="1" id="KW-0472">Membrane</keyword>
<feature type="domain" description="Sensor histidine kinase NatK-like C-terminal" evidence="3">
    <location>
        <begin position="255"/>
        <end position="316"/>
    </location>
</feature>
<evidence type="ECO:0000259" key="3">
    <source>
        <dbReference type="Pfam" id="PF14501"/>
    </source>
</evidence>
<feature type="transmembrane region" description="Helical" evidence="1">
    <location>
        <begin position="7"/>
        <end position="24"/>
    </location>
</feature>
<name>A0ABX8GPV3_9BACT</name>
<feature type="transmembrane region" description="Helical" evidence="1">
    <location>
        <begin position="71"/>
        <end position="93"/>
    </location>
</feature>
<feature type="transmembrane region" description="Helical" evidence="1">
    <location>
        <begin position="36"/>
        <end position="59"/>
    </location>
</feature>
<gene>
    <name evidence="4" type="ORF">KM029_09390</name>
</gene>
<dbReference type="EMBL" id="CP076128">
    <property type="protein sequence ID" value="QWG05596.1"/>
    <property type="molecule type" value="Genomic_DNA"/>
</dbReference>
<dbReference type="GO" id="GO:0016301">
    <property type="term" value="F:kinase activity"/>
    <property type="evidence" value="ECO:0007669"/>
    <property type="project" value="UniProtKB-KW"/>
</dbReference>
<protein>
    <submittedName>
        <fullName evidence="4">Histidine kinase</fullName>
    </submittedName>
</protein>
<proteinExistence type="predicted"/>
<dbReference type="InterPro" id="IPR032834">
    <property type="entry name" value="NatK-like_C"/>
</dbReference>
<evidence type="ECO:0000313" key="5">
    <source>
        <dbReference type="Proteomes" id="UP000682802"/>
    </source>
</evidence>
<dbReference type="PANTHER" id="PTHR34220:SF7">
    <property type="entry name" value="SENSOR HISTIDINE KINASE YPDA"/>
    <property type="match status" value="1"/>
</dbReference>
<dbReference type="InterPro" id="IPR036890">
    <property type="entry name" value="HATPase_C_sf"/>
</dbReference>
<dbReference type="InterPro" id="IPR050640">
    <property type="entry name" value="Bact_2-comp_sensor_kinase"/>
</dbReference>
<keyword evidence="5" id="KW-1185">Reference proteome</keyword>
<keyword evidence="1" id="KW-0812">Transmembrane</keyword>
<dbReference type="RefSeq" id="WP_144073044.1">
    <property type="nucleotide sequence ID" value="NZ_CP076128.1"/>
</dbReference>
<feature type="domain" description="Signal transduction histidine kinase internal region" evidence="2">
    <location>
        <begin position="152"/>
        <end position="229"/>
    </location>
</feature>
<reference evidence="4 5" key="1">
    <citation type="submission" date="2021-05" db="EMBL/GenBank/DDBJ databases">
        <title>Comparative genomic studies on the polysaccharide-degrading batcterial strains of the Flammeovirga genus.</title>
        <authorList>
            <person name="Zewei F."/>
            <person name="Zheng Z."/>
            <person name="Yu L."/>
            <person name="Ruyue G."/>
            <person name="Yanhong M."/>
            <person name="Yuanyuan C."/>
            <person name="Jingyan G."/>
            <person name="Wenjun H."/>
        </authorList>
    </citation>
    <scope>NUCLEOTIDE SEQUENCE [LARGE SCALE GENOMIC DNA]</scope>
    <source>
        <strain evidence="4 5">YS10</strain>
    </source>
</reference>
<feature type="transmembrane region" description="Helical" evidence="1">
    <location>
        <begin position="113"/>
        <end position="136"/>
    </location>
</feature>
<dbReference type="Pfam" id="PF14501">
    <property type="entry name" value="HATPase_c_5"/>
    <property type="match status" value="1"/>
</dbReference>
<sequence length="341" mass="40207">MQSNKVYTYVILTYLISFFIYYFWQDLAGYTEFQWLGLEHLIILNTVITLIKCGGSLLVIKGAKKALRKSLLLALLILVTGYIMVMVASYYILWEFKLSYYYEFYSTFSFFRFSSFQELIFPFIAMLIIEVTFDYFRQYKEQQSLKIEKTKAELNFLKGQISPHFLFNTINTIFWLIVKKPKEAQALLLNLSDMLRYQLYDCENNFVPLQKEVDYLNDLISIEKHRKGSDVTVTTSFELENEQFQVPPLLFLPLVENAFKHVSKKADSYNFIKIELIQNANKVSFHVENSTDNSVVKTIEDKKYSGIGLKNIQKRMTLILKENYVFETTQIDNTYHAKIEF</sequence>
<keyword evidence="4" id="KW-0808">Transferase</keyword>
<organism evidence="4 5">
    <name type="scientific">Flammeovirga kamogawensis</name>
    <dbReference type="NCBI Taxonomy" id="373891"/>
    <lineage>
        <taxon>Bacteria</taxon>
        <taxon>Pseudomonadati</taxon>
        <taxon>Bacteroidota</taxon>
        <taxon>Cytophagia</taxon>
        <taxon>Cytophagales</taxon>
        <taxon>Flammeovirgaceae</taxon>
        <taxon>Flammeovirga</taxon>
    </lineage>
</organism>
<accession>A0ABX8GPV3</accession>
<keyword evidence="1" id="KW-1133">Transmembrane helix</keyword>
<dbReference type="Gene3D" id="3.30.565.10">
    <property type="entry name" value="Histidine kinase-like ATPase, C-terminal domain"/>
    <property type="match status" value="1"/>
</dbReference>
<evidence type="ECO:0000259" key="2">
    <source>
        <dbReference type="Pfam" id="PF06580"/>
    </source>
</evidence>
<evidence type="ECO:0000256" key="1">
    <source>
        <dbReference type="SAM" id="Phobius"/>
    </source>
</evidence>
<keyword evidence="4" id="KW-0418">Kinase</keyword>
<dbReference type="Proteomes" id="UP000682802">
    <property type="component" value="Chromosome 1"/>
</dbReference>
<evidence type="ECO:0000313" key="4">
    <source>
        <dbReference type="EMBL" id="QWG05596.1"/>
    </source>
</evidence>
<dbReference type="Pfam" id="PF06580">
    <property type="entry name" value="His_kinase"/>
    <property type="match status" value="1"/>
</dbReference>
<dbReference type="PANTHER" id="PTHR34220">
    <property type="entry name" value="SENSOR HISTIDINE KINASE YPDA"/>
    <property type="match status" value="1"/>
</dbReference>